<gene>
    <name evidence="1" type="ORF">Cni_G28759</name>
</gene>
<organism evidence="1 2">
    <name type="scientific">Canna indica</name>
    <name type="common">Indian-shot</name>
    <dbReference type="NCBI Taxonomy" id="4628"/>
    <lineage>
        <taxon>Eukaryota</taxon>
        <taxon>Viridiplantae</taxon>
        <taxon>Streptophyta</taxon>
        <taxon>Embryophyta</taxon>
        <taxon>Tracheophyta</taxon>
        <taxon>Spermatophyta</taxon>
        <taxon>Magnoliopsida</taxon>
        <taxon>Liliopsida</taxon>
        <taxon>Zingiberales</taxon>
        <taxon>Cannaceae</taxon>
        <taxon>Canna</taxon>
    </lineage>
</organism>
<sequence length="213" mass="24294">MSSSHIIEVGKNLKSLSGKLTSWAKSNIGHLEKSLNEANEELTRLDQIDEEGKCTKYKKCKSTINNVYQEGVQISDPLEVSNAFADWYKKLWKDDAIVLDCPEWGIVENLKWKKLKSREKVQVMNSFSAEEVWRAVNSLGRGKAPGPNGYNIEFFIRYWDILGNSIHLAIKEFSQTTVLPVSWGDTRLVFIPKKEGPTNITDYRPISLCKCHL</sequence>
<keyword evidence="2" id="KW-1185">Reference proteome</keyword>
<dbReference type="PANTHER" id="PTHR31635:SF196">
    <property type="entry name" value="REVERSE TRANSCRIPTASE DOMAIN-CONTAINING PROTEIN-RELATED"/>
    <property type="match status" value="1"/>
</dbReference>
<dbReference type="AlphaFoldDB" id="A0AAQ3L622"/>
<evidence type="ECO:0000313" key="2">
    <source>
        <dbReference type="Proteomes" id="UP001327560"/>
    </source>
</evidence>
<protein>
    <recommendedName>
        <fullName evidence="3">Reverse transcriptase</fullName>
    </recommendedName>
</protein>
<reference evidence="1 2" key="1">
    <citation type="submission" date="2023-10" db="EMBL/GenBank/DDBJ databases">
        <title>Chromosome-scale genome assembly provides insights into flower coloration mechanisms of Canna indica.</title>
        <authorList>
            <person name="Li C."/>
        </authorList>
    </citation>
    <scope>NUCLEOTIDE SEQUENCE [LARGE SCALE GENOMIC DNA]</scope>
    <source>
        <tissue evidence="1">Flower</tissue>
    </source>
</reference>
<evidence type="ECO:0000313" key="1">
    <source>
        <dbReference type="EMBL" id="WOL19957.1"/>
    </source>
</evidence>
<name>A0AAQ3L622_9LILI</name>
<dbReference type="PANTHER" id="PTHR31635">
    <property type="entry name" value="REVERSE TRANSCRIPTASE DOMAIN-CONTAINING PROTEIN-RELATED"/>
    <property type="match status" value="1"/>
</dbReference>
<dbReference type="EMBL" id="CP136898">
    <property type="protein sequence ID" value="WOL19957.1"/>
    <property type="molecule type" value="Genomic_DNA"/>
</dbReference>
<proteinExistence type="predicted"/>
<dbReference type="Proteomes" id="UP001327560">
    <property type="component" value="Chromosome 9"/>
</dbReference>
<evidence type="ECO:0008006" key="3">
    <source>
        <dbReference type="Google" id="ProtNLM"/>
    </source>
</evidence>
<accession>A0AAQ3L622</accession>